<organism evidence="4 5">
    <name type="scientific">Marinobacter adhaerens (strain DSM 23420 / HP15)</name>
    <dbReference type="NCBI Taxonomy" id="225937"/>
    <lineage>
        <taxon>Bacteria</taxon>
        <taxon>Pseudomonadati</taxon>
        <taxon>Pseudomonadota</taxon>
        <taxon>Gammaproteobacteria</taxon>
        <taxon>Pseudomonadales</taxon>
        <taxon>Marinobacteraceae</taxon>
        <taxon>Marinobacter</taxon>
    </lineage>
</organism>
<keyword evidence="2" id="KW-0547">Nucleotide-binding</keyword>
<feature type="domain" description="ATP-grasp" evidence="3">
    <location>
        <begin position="314"/>
        <end position="506"/>
    </location>
</feature>
<evidence type="ECO:0000256" key="1">
    <source>
        <dbReference type="ARBA" id="ARBA00023211"/>
    </source>
</evidence>
<keyword evidence="1" id="KW-0464">Manganese</keyword>
<dbReference type="GO" id="GO:0046872">
    <property type="term" value="F:metal ion binding"/>
    <property type="evidence" value="ECO:0007669"/>
    <property type="project" value="InterPro"/>
</dbReference>
<name>E4PJF2_MARAH</name>
<dbReference type="InterPro" id="IPR025839">
    <property type="entry name" value="RLAN_dom"/>
</dbReference>
<dbReference type="Gene3D" id="3.30.470.20">
    <property type="entry name" value="ATP-grasp fold, B domain"/>
    <property type="match status" value="1"/>
</dbReference>
<dbReference type="STRING" id="225937.HP15_1374"/>
<gene>
    <name evidence="4" type="ordered locus">HP15_1374</name>
</gene>
<dbReference type="eggNOG" id="COG0189">
    <property type="taxonomic scope" value="Bacteria"/>
</dbReference>
<dbReference type="Proteomes" id="UP000007077">
    <property type="component" value="Chromosome"/>
</dbReference>
<dbReference type="HOGENOM" id="CLU_016765_0_0_6"/>
<dbReference type="InterPro" id="IPR013815">
    <property type="entry name" value="ATP_grasp_subdomain_1"/>
</dbReference>
<dbReference type="PROSITE" id="PS50975">
    <property type="entry name" value="ATP_GRASP"/>
    <property type="match status" value="1"/>
</dbReference>
<keyword evidence="2" id="KW-0067">ATP-binding</keyword>
<dbReference type="AlphaFoldDB" id="E4PJF2"/>
<evidence type="ECO:0000313" key="4">
    <source>
        <dbReference type="EMBL" id="ADP97138.1"/>
    </source>
</evidence>
<dbReference type="PATRIC" id="fig|225937.3.peg.1381"/>
<evidence type="ECO:0000259" key="3">
    <source>
        <dbReference type="PROSITE" id="PS50975"/>
    </source>
</evidence>
<dbReference type="KEGG" id="mad:HP15_1374"/>
<dbReference type="EMBL" id="CP001978">
    <property type="protein sequence ID" value="ADP97138.1"/>
    <property type="molecule type" value="Genomic_DNA"/>
</dbReference>
<dbReference type="GO" id="GO:0005524">
    <property type="term" value="F:ATP binding"/>
    <property type="evidence" value="ECO:0007669"/>
    <property type="project" value="UniProtKB-UniRule"/>
</dbReference>
<accession>E4PJF2</accession>
<dbReference type="SUPFAM" id="SSF56059">
    <property type="entry name" value="Glutathione synthetase ATP-binding domain-like"/>
    <property type="match status" value="1"/>
</dbReference>
<evidence type="ECO:0000256" key="2">
    <source>
        <dbReference type="PROSITE-ProRule" id="PRU00409"/>
    </source>
</evidence>
<reference evidence="4 5" key="1">
    <citation type="journal article" date="2010" name="Stand. Genomic Sci.">
        <title>Complete genome sequence of Marinobacter adhaerens type strain (HP15), a diatom-interacting marine microorganism.</title>
        <authorList>
            <person name="Gardes A."/>
            <person name="Kaeppel E."/>
            <person name="Shehzad A."/>
            <person name="Seebah S."/>
            <person name="Teeling H."/>
            <person name="Yarza P."/>
            <person name="Glockner F.O."/>
            <person name="Grossart H.P."/>
            <person name="Ullrich M.S."/>
        </authorList>
    </citation>
    <scope>NUCLEOTIDE SEQUENCE [LARGE SCALE GENOMIC DNA]</scope>
    <source>
        <strain evidence="5">DSM 23420 / HP15</strain>
    </source>
</reference>
<dbReference type="Pfam" id="PF08443">
    <property type="entry name" value="RimK"/>
    <property type="match status" value="1"/>
</dbReference>
<evidence type="ECO:0000313" key="5">
    <source>
        <dbReference type="Proteomes" id="UP000007077"/>
    </source>
</evidence>
<dbReference type="PANTHER" id="PTHR21621">
    <property type="entry name" value="RIBOSOMAL PROTEIN S6 MODIFICATION PROTEIN"/>
    <property type="match status" value="1"/>
</dbReference>
<reference evidence="5" key="2">
    <citation type="submission" date="2010-02" db="EMBL/GenBank/DDBJ databases">
        <title>Complete genome sequence of Marinobacter adhaerens type strain (HP15).</title>
        <authorList>
            <person name="Gaerdes A.A.M."/>
            <person name="Kaeppel E."/>
            <person name="Shezad A."/>
            <person name="Seebah S."/>
            <person name="Teeling H."/>
            <person name="Yarza P."/>
            <person name="Gloeckner F.O."/>
            <person name="Ullrich M.S."/>
        </authorList>
    </citation>
    <scope>NUCLEOTIDE SEQUENCE [LARGE SCALE GENOMIC DNA]</scope>
    <source>
        <strain evidence="5">DSM 23420 / HP15</strain>
    </source>
</reference>
<dbReference type="GO" id="GO:0018169">
    <property type="term" value="F:ribosomal S6-glutamic acid ligase activity"/>
    <property type="evidence" value="ECO:0007669"/>
    <property type="project" value="TreeGrafter"/>
</dbReference>
<dbReference type="InterPro" id="IPR011761">
    <property type="entry name" value="ATP-grasp"/>
</dbReference>
<protein>
    <submittedName>
        <fullName evidence="4">Glutathione synthase/ribosomal protein S6 modification enzyme</fullName>
    </submittedName>
</protein>
<dbReference type="InterPro" id="IPR013651">
    <property type="entry name" value="ATP-grasp_RimK-type"/>
</dbReference>
<dbReference type="Pfam" id="PF14401">
    <property type="entry name" value="RLAN"/>
    <property type="match status" value="1"/>
</dbReference>
<sequence length="515" mass="58352">MATITTGKTFQGGMPSMSRLLIVVDRAKDWAPYYPSEDVLTFDQYLQFSAPPASRVRVINLCQSARYLSKGYYCSLLAEARGHHVVPSVMTLNDLGRKGLFSLELEELDESVINWLEAAGSAIDPASDERAATHEVRIRTYFGQAEHPDLKPVARALFERFPCPILEIVFKRRKQWQIESMKPAAPADLGEQEQDVFAAALDRFSSMVWRKPRARRRYRYDLAVLVNPDEEMPPSDKVALKRFEKAGRKLGINVEQITRRDYMRLPEYDGLFIRETTAIDHHTYRFARKAAAEGMVVIDDPVSILKCTNKVFLADLLKNNKVPTPKTLILSKDQKNAVEQVISELGFPVVIKIPDGAFSRGVTKAEDEKTLRAGLRDLFKQSALVLAQEYLYTDYDWRIGVLGGRAIYACKYMMVKGHWQIYQHSESESESGGFETMPTYEVPRNVIQAALNATRLIGNGLYGVDIKQSGNRVAVIEVNDNPSIDAGVEDCFLGGELYTLIMQEFLSRMEENRRR</sequence>
<dbReference type="GO" id="GO:0009432">
    <property type="term" value="P:SOS response"/>
    <property type="evidence" value="ECO:0007669"/>
    <property type="project" value="TreeGrafter"/>
</dbReference>
<dbReference type="Gene3D" id="3.30.1490.20">
    <property type="entry name" value="ATP-grasp fold, A domain"/>
    <property type="match status" value="1"/>
</dbReference>
<proteinExistence type="predicted"/>
<dbReference type="PANTHER" id="PTHR21621:SF0">
    <property type="entry name" value="BETA-CITRYLGLUTAMATE SYNTHASE B-RELATED"/>
    <property type="match status" value="1"/>
</dbReference>
<dbReference type="GO" id="GO:0005737">
    <property type="term" value="C:cytoplasm"/>
    <property type="evidence" value="ECO:0007669"/>
    <property type="project" value="TreeGrafter"/>
</dbReference>